<protein>
    <submittedName>
        <fullName evidence="1">Uncharacterized protein</fullName>
    </submittedName>
</protein>
<dbReference type="GeneID" id="77924841"/>
<keyword evidence="2" id="KW-1185">Reference proteome</keyword>
<reference evidence="1 2" key="1">
    <citation type="submission" date="2019-12" db="EMBL/GenBank/DDBJ databases">
        <authorList>
            <person name="Ayuk M.A."/>
            <person name="Robinson C.J."/>
            <person name="Anderson W.A."/>
            <person name="Ullah H."/>
            <person name="Gugssa A."/>
            <person name="Somiranjan G."/>
            <person name="Allen A."/>
            <person name="Lourds M.F."/>
            <person name="Quagraine B.K."/>
            <person name="Smith M."/>
            <person name="Moore M."/>
            <person name="Oliver J."/>
            <person name="Irabor E."/>
            <person name="Roy S.D."/>
            <person name="Bassey G."/>
            <person name="Louis B.N."/>
            <person name="Adu D."/>
            <person name="Akhimien C.E."/>
            <person name="Annor K."/>
            <person name="Archibald A."/>
            <person name="Ashagre K.C."/>
            <person name="Baity M.R."/>
            <person name="Barnes K.J."/>
            <person name="Barrios L.E."/>
            <person name="Black A.C."/>
            <person name="Bowen'Kauth M.S."/>
            <person name="Bowman K.N."/>
            <person name="Breaux D.L."/>
            <person name="Brooks J.A."/>
            <person name="Bwayili H.A."/>
            <person name="Caine T."/>
            <person name="Williams A.Y."/>
            <person name="Norris L.J."/>
            <person name="Nwozo E.O."/>
            <person name="Prosper P.L."/>
            <person name="Rankin N.A."/>
            <person name="Richardson K.M."/>
            <person name="Robinson D.M."/>
            <person name="Salters D.J."/>
            <person name="Savage M.A."/>
            <person name="Solomon S.M."/>
            <person name="Williams L.R."/>
            <person name="Curtis N."/>
            <person name="Garlena R.A."/>
            <person name="Russell D.A."/>
            <person name="Pope W.H."/>
            <person name="Jacobs-Sera D."/>
            <person name="Hatfull G.F."/>
        </authorList>
    </citation>
    <scope>NUCLEOTIDE SEQUENCE [LARGE SCALE GENOMIC DNA]</scope>
</reference>
<dbReference type="EMBL" id="MN813687">
    <property type="protein sequence ID" value="QHB37450.1"/>
    <property type="molecule type" value="Genomic_DNA"/>
</dbReference>
<accession>A0A6B9L7G1</accession>
<organism evidence="1 2">
    <name type="scientific">Mycobacterium phage Onyinye</name>
    <dbReference type="NCBI Taxonomy" id="2686235"/>
    <lineage>
        <taxon>Viruses</taxon>
        <taxon>Duplodnaviria</taxon>
        <taxon>Heunggongvirae</taxon>
        <taxon>Uroviricota</taxon>
        <taxon>Caudoviricetes</taxon>
        <taxon>Onyinyevirus</taxon>
        <taxon>Onyinyevirus onyinye</taxon>
    </lineage>
</organism>
<evidence type="ECO:0000313" key="1">
    <source>
        <dbReference type="EMBL" id="QHB37450.1"/>
    </source>
</evidence>
<proteinExistence type="predicted"/>
<dbReference type="Proteomes" id="UP000463915">
    <property type="component" value="Segment"/>
</dbReference>
<name>A0A6B9L7G1_9CAUD</name>
<gene>
    <name evidence="1" type="primary">44</name>
    <name evidence="1" type="ORF">SEA_ONYINYE_44</name>
</gene>
<dbReference type="RefSeq" id="YP_010649293.1">
    <property type="nucleotide sequence ID" value="NC_070765.1"/>
</dbReference>
<evidence type="ECO:0000313" key="2">
    <source>
        <dbReference type="Proteomes" id="UP000463915"/>
    </source>
</evidence>
<sequence>MTLINYYGRFFESMANKEVDFNSDVIKALLTSSSYTFDQNNHKYKDVSITNELASGGGYTTGGIVVPTPSFSYDTSAKQLRFTGGNISWGSASFTARRCIVYDDTPASNKPLILCIDFEQNISPVNGTLAINWDALGMAYIQVA</sequence>
<dbReference type="KEGG" id="vg:77924841"/>